<dbReference type="SMART" id="SM00367">
    <property type="entry name" value="LRR_CC"/>
    <property type="match status" value="3"/>
</dbReference>
<evidence type="ECO:0000313" key="2">
    <source>
        <dbReference type="RefSeq" id="XP_002741467.1"/>
    </source>
</evidence>
<dbReference type="GeneID" id="100372595"/>
<dbReference type="InterPro" id="IPR006553">
    <property type="entry name" value="Leu-rich_rpt_Cys-con_subtyp"/>
</dbReference>
<evidence type="ECO:0000313" key="1">
    <source>
        <dbReference type="Proteomes" id="UP000694865"/>
    </source>
</evidence>
<dbReference type="RefSeq" id="XP_002741467.1">
    <property type="nucleotide sequence ID" value="XM_002741421.2"/>
</dbReference>
<dbReference type="CDD" id="cd22126">
    <property type="entry name" value="F-box_FBXL15"/>
    <property type="match status" value="1"/>
</dbReference>
<gene>
    <name evidence="2" type="primary">LOC100372595</name>
</gene>
<dbReference type="InterPro" id="IPR050648">
    <property type="entry name" value="F-box_LRR-repeat"/>
</dbReference>
<proteinExistence type="predicted"/>
<keyword evidence="1" id="KW-1185">Reference proteome</keyword>
<organism evidence="1 2">
    <name type="scientific">Saccoglossus kowalevskii</name>
    <name type="common">Acorn worm</name>
    <dbReference type="NCBI Taxonomy" id="10224"/>
    <lineage>
        <taxon>Eukaryota</taxon>
        <taxon>Metazoa</taxon>
        <taxon>Hemichordata</taxon>
        <taxon>Enteropneusta</taxon>
        <taxon>Harrimaniidae</taxon>
        <taxon>Saccoglossus</taxon>
    </lineage>
</organism>
<protein>
    <submittedName>
        <fullName evidence="2">F-box/LRR-repeat protein 15-like</fullName>
    </submittedName>
</protein>
<dbReference type="PANTHER" id="PTHR13382">
    <property type="entry name" value="MITOCHONDRIAL ATP SYNTHASE COUPLING FACTOR B"/>
    <property type="match status" value="1"/>
</dbReference>
<dbReference type="InterPro" id="IPR032675">
    <property type="entry name" value="LRR_dom_sf"/>
</dbReference>
<reference evidence="2" key="1">
    <citation type="submission" date="2025-08" db="UniProtKB">
        <authorList>
            <consortium name="RefSeq"/>
        </authorList>
    </citation>
    <scope>IDENTIFICATION</scope>
    <source>
        <tissue evidence="2">Testes</tissue>
    </source>
</reference>
<dbReference type="Gene3D" id="3.80.10.10">
    <property type="entry name" value="Ribonuclease Inhibitor"/>
    <property type="match status" value="1"/>
</dbReference>
<dbReference type="Proteomes" id="UP000694865">
    <property type="component" value="Unplaced"/>
</dbReference>
<sequence length="261" mass="29525">MERGGGDTDHTFHVDDTELLNDKLGETHICTDCCDVLERNRNLLDLPWDDILVGRIIPFLSLSEIFQLQLVSKLSLQLIRHYFSKCSILDFSEVAHKVKEAMFHRAVENSVCLRVLILKNCKDFLKDENFIPVVEQNPQLQKIDLTGCLSLTSQSIQAIANSCPALHYISVHGCHWVQAPALAVLAMNCECLQYVDLTSCWELDDETILVLIISHPGLKYLSLAKIYGITNVVIDMLARTCSAFEHLNIQGCWRITNSVIR</sequence>
<accession>A0ABM0H0G4</accession>
<dbReference type="SUPFAM" id="SSF52047">
    <property type="entry name" value="RNI-like"/>
    <property type="match status" value="1"/>
</dbReference>
<feature type="non-terminal residue" evidence="2">
    <location>
        <position position="261"/>
    </location>
</feature>
<name>A0ABM0H0G4_SACKO</name>